<protein>
    <submittedName>
        <fullName evidence="2">Immunity 49 family protein</fullName>
    </submittedName>
</protein>
<reference evidence="2 3" key="1">
    <citation type="submission" date="2022-10" db="EMBL/GenBank/DDBJ databases">
        <title>The complete genomes of actinobacterial strains from the NBC collection.</title>
        <authorList>
            <person name="Joergensen T.S."/>
            <person name="Alvarez Arevalo M."/>
            <person name="Sterndorff E.B."/>
            <person name="Faurdal D."/>
            <person name="Vuksanovic O."/>
            <person name="Mourched A.-S."/>
            <person name="Charusanti P."/>
            <person name="Shaw S."/>
            <person name="Blin K."/>
            <person name="Weber T."/>
        </authorList>
    </citation>
    <scope>NUCLEOTIDE SEQUENCE [LARGE SCALE GENOMIC DNA]</scope>
    <source>
        <strain evidence="2 3">NBC 01753</strain>
    </source>
</reference>
<organism evidence="2 3">
    <name type="scientific">Streptomyces hirsutus</name>
    <dbReference type="NCBI Taxonomy" id="35620"/>
    <lineage>
        <taxon>Bacteria</taxon>
        <taxon>Bacillati</taxon>
        <taxon>Actinomycetota</taxon>
        <taxon>Actinomycetes</taxon>
        <taxon>Kitasatosporales</taxon>
        <taxon>Streptomycetaceae</taxon>
        <taxon>Streptomyces</taxon>
    </lineage>
</organism>
<evidence type="ECO:0000313" key="2">
    <source>
        <dbReference type="EMBL" id="WSD11131.1"/>
    </source>
</evidence>
<accession>A0ABZ1GY28</accession>
<dbReference type="InterPro" id="IPR029074">
    <property type="entry name" value="Imm49"/>
</dbReference>
<dbReference type="RefSeq" id="WP_326756804.1">
    <property type="nucleotide sequence ID" value="NZ_CP109134.1"/>
</dbReference>
<evidence type="ECO:0000313" key="3">
    <source>
        <dbReference type="Proteomes" id="UP001335325"/>
    </source>
</evidence>
<feature type="region of interest" description="Disordered" evidence="1">
    <location>
        <begin position="89"/>
        <end position="141"/>
    </location>
</feature>
<proteinExistence type="predicted"/>
<evidence type="ECO:0000256" key="1">
    <source>
        <dbReference type="SAM" id="MobiDB-lite"/>
    </source>
</evidence>
<dbReference type="GeneID" id="91548780"/>
<dbReference type="Proteomes" id="UP001335325">
    <property type="component" value="Chromosome"/>
</dbReference>
<dbReference type="EMBL" id="CP109134">
    <property type="protein sequence ID" value="WSD11131.1"/>
    <property type="molecule type" value="Genomic_DNA"/>
</dbReference>
<sequence>MRLSSSNAAGTLTPDQRLLRVLLDDVPAASEQALQERLVAHRESAEPAARSLLPVGAVTLAALARLAHGWQLGIRSAYLPEKLVSAPQQKRPAVRADPGLGAVRSPQSQTSRPFHRPHPLPCRRLSGGAPPRKPCASTARGTRRRALLADASLSRCF</sequence>
<keyword evidence="3" id="KW-1185">Reference proteome</keyword>
<dbReference type="Pfam" id="PF15575">
    <property type="entry name" value="Imm49"/>
    <property type="match status" value="1"/>
</dbReference>
<name>A0ABZ1GY28_9ACTN</name>
<gene>
    <name evidence="2" type="ORF">OIE73_39405</name>
</gene>